<comment type="caution">
    <text evidence="2">The sequence shown here is derived from an EMBL/GenBank/DDBJ whole genome shotgun (WGS) entry which is preliminary data.</text>
</comment>
<feature type="compositionally biased region" description="Basic and acidic residues" evidence="1">
    <location>
        <begin position="234"/>
        <end position="244"/>
    </location>
</feature>
<feature type="region of interest" description="Disordered" evidence="1">
    <location>
        <begin position="213"/>
        <end position="264"/>
    </location>
</feature>
<evidence type="ECO:0000313" key="3">
    <source>
        <dbReference type="Proteomes" id="UP000193689"/>
    </source>
</evidence>
<dbReference type="OrthoDB" id="4757321at2759"/>
<dbReference type="AlphaFoldDB" id="A0A1Y2DEU3"/>
<dbReference type="Proteomes" id="UP000193689">
    <property type="component" value="Unassembled WGS sequence"/>
</dbReference>
<dbReference type="RefSeq" id="XP_040710941.1">
    <property type="nucleotide sequence ID" value="XM_040858863.1"/>
</dbReference>
<evidence type="ECO:0000256" key="1">
    <source>
        <dbReference type="SAM" id="MobiDB-lite"/>
    </source>
</evidence>
<reference evidence="2 3" key="1">
    <citation type="submission" date="2016-07" db="EMBL/GenBank/DDBJ databases">
        <title>Pervasive Adenine N6-methylation of Active Genes in Fungi.</title>
        <authorList>
            <consortium name="DOE Joint Genome Institute"/>
            <person name="Mondo S.J."/>
            <person name="Dannebaum R.O."/>
            <person name="Kuo R.C."/>
            <person name="Labutti K."/>
            <person name="Haridas S."/>
            <person name="Kuo A."/>
            <person name="Salamov A."/>
            <person name="Ahrendt S.R."/>
            <person name="Lipzen A."/>
            <person name="Sullivan W."/>
            <person name="Andreopoulos W.B."/>
            <person name="Clum A."/>
            <person name="Lindquist E."/>
            <person name="Daum C."/>
            <person name="Ramamoorthy G.K."/>
            <person name="Gryganskyi A."/>
            <person name="Culley D."/>
            <person name="Magnuson J.K."/>
            <person name="James T.Y."/>
            <person name="O'Malley M.A."/>
            <person name="Stajich J.E."/>
            <person name="Spatafora J.W."/>
            <person name="Visel A."/>
            <person name="Grigoriev I.V."/>
        </authorList>
    </citation>
    <scope>NUCLEOTIDE SEQUENCE [LARGE SCALE GENOMIC DNA]</scope>
    <source>
        <strain evidence="2 3">CBS 129021</strain>
    </source>
</reference>
<dbReference type="EMBL" id="MCFJ01000018">
    <property type="protein sequence ID" value="ORY57812.1"/>
    <property type="molecule type" value="Genomic_DNA"/>
</dbReference>
<feature type="compositionally biased region" description="Basic residues" evidence="1">
    <location>
        <begin position="222"/>
        <end position="233"/>
    </location>
</feature>
<accession>A0A1Y2DEU3</accession>
<dbReference type="InParanoid" id="A0A1Y2DEU3"/>
<feature type="compositionally biased region" description="Basic and acidic residues" evidence="1">
    <location>
        <begin position="252"/>
        <end position="264"/>
    </location>
</feature>
<dbReference type="GeneID" id="63775075"/>
<proteinExistence type="predicted"/>
<evidence type="ECO:0000313" key="2">
    <source>
        <dbReference type="EMBL" id="ORY57812.1"/>
    </source>
</evidence>
<name>A0A1Y2DEU3_9PEZI</name>
<keyword evidence="3" id="KW-1185">Reference proteome</keyword>
<gene>
    <name evidence="2" type="ORF">BCR38DRAFT_413720</name>
</gene>
<protein>
    <submittedName>
        <fullName evidence="2">Uncharacterized protein</fullName>
    </submittedName>
</protein>
<organism evidence="2 3">
    <name type="scientific">Pseudomassariella vexata</name>
    <dbReference type="NCBI Taxonomy" id="1141098"/>
    <lineage>
        <taxon>Eukaryota</taxon>
        <taxon>Fungi</taxon>
        <taxon>Dikarya</taxon>
        <taxon>Ascomycota</taxon>
        <taxon>Pezizomycotina</taxon>
        <taxon>Sordariomycetes</taxon>
        <taxon>Xylariomycetidae</taxon>
        <taxon>Amphisphaeriales</taxon>
        <taxon>Pseudomassariaceae</taxon>
        <taxon>Pseudomassariella</taxon>
    </lineage>
</organism>
<sequence length="264" mass="30675">MAEFHDIEYQGIGGDQDICVRSERCFRDHSPGYSAITFDHTEKFEGSWLTMRRLNHPVPAFDTLADVLPPWHTQFALLENKSPVPVPENDFVHPYLSRQMYPTAIALSARSIKQRKSLRRGTKPIERYRRETQSHEQLALGMKIHGAEIPDPLLRSSTPEGWPSSRCPDGIYDMPITLIPEPTYQQTQPSQLSLKLQEIDEMVNVISRDDWTTMSPEDQSHHAHHIAMTKRRLRGEESPREHRMPKLRKRCHSVEKIRDRPLRS</sequence>